<dbReference type="InterPro" id="IPR035890">
    <property type="entry name" value="Anti-sigma-28_factor_FlgM_sf"/>
</dbReference>
<evidence type="ECO:0000259" key="7">
    <source>
        <dbReference type="Pfam" id="PF04316"/>
    </source>
</evidence>
<dbReference type="InterPro" id="IPR031316">
    <property type="entry name" value="FlgM_C"/>
</dbReference>
<comment type="caution">
    <text evidence="8">The sequence shown here is derived from an EMBL/GenBank/DDBJ whole genome shotgun (WGS) entry which is preliminary data.</text>
</comment>
<keyword evidence="9" id="KW-1185">Reference proteome</keyword>
<evidence type="ECO:0000313" key="8">
    <source>
        <dbReference type="EMBL" id="MFC5540571.1"/>
    </source>
</evidence>
<evidence type="ECO:0000256" key="1">
    <source>
        <dbReference type="ARBA" id="ARBA00005322"/>
    </source>
</evidence>
<feature type="domain" description="Anti-sigma-28 factor FlgM C-terminal" evidence="7">
    <location>
        <begin position="32"/>
        <end position="82"/>
    </location>
</feature>
<dbReference type="SUPFAM" id="SSF101498">
    <property type="entry name" value="Anti-sigma factor FlgM"/>
    <property type="match status" value="1"/>
</dbReference>
<keyword evidence="4" id="KW-1005">Bacterial flagellum biogenesis</keyword>
<name>A0ABW0R7T5_9BACL</name>
<keyword evidence="8" id="KW-0969">Cilium</keyword>
<evidence type="ECO:0000256" key="2">
    <source>
        <dbReference type="ARBA" id="ARBA00017823"/>
    </source>
</evidence>
<reference evidence="9" key="1">
    <citation type="journal article" date="2019" name="Int. J. Syst. Evol. Microbiol.">
        <title>The Global Catalogue of Microorganisms (GCM) 10K type strain sequencing project: providing services to taxonomists for standard genome sequencing and annotation.</title>
        <authorList>
            <consortium name="The Broad Institute Genomics Platform"/>
            <consortium name="The Broad Institute Genome Sequencing Center for Infectious Disease"/>
            <person name="Wu L."/>
            <person name="Ma J."/>
        </authorList>
    </citation>
    <scope>NUCLEOTIDE SEQUENCE [LARGE SCALE GENOMIC DNA]</scope>
    <source>
        <strain evidence="9">CCUG 56331</strain>
    </source>
</reference>
<dbReference type="Pfam" id="PF04316">
    <property type="entry name" value="FlgM"/>
    <property type="match status" value="1"/>
</dbReference>
<keyword evidence="6" id="KW-0804">Transcription</keyword>
<dbReference type="RefSeq" id="WP_342581015.1">
    <property type="nucleotide sequence ID" value="NZ_JBHSNQ010000028.1"/>
</dbReference>
<keyword evidence="8" id="KW-0282">Flagellum</keyword>
<keyword evidence="5" id="KW-0805">Transcription regulation</keyword>
<gene>
    <name evidence="8" type="primary">flgM</name>
    <name evidence="8" type="ORF">ACFPOH_02095</name>
</gene>
<dbReference type="EMBL" id="JBHSNQ010000028">
    <property type="protein sequence ID" value="MFC5540571.1"/>
    <property type="molecule type" value="Genomic_DNA"/>
</dbReference>
<evidence type="ECO:0000256" key="6">
    <source>
        <dbReference type="ARBA" id="ARBA00023163"/>
    </source>
</evidence>
<keyword evidence="3" id="KW-0678">Repressor</keyword>
<dbReference type="InterPro" id="IPR007412">
    <property type="entry name" value="FlgM"/>
</dbReference>
<evidence type="ECO:0000313" key="9">
    <source>
        <dbReference type="Proteomes" id="UP001595978"/>
    </source>
</evidence>
<evidence type="ECO:0000256" key="3">
    <source>
        <dbReference type="ARBA" id="ARBA00022491"/>
    </source>
</evidence>
<evidence type="ECO:0000256" key="4">
    <source>
        <dbReference type="ARBA" id="ARBA00022795"/>
    </source>
</evidence>
<proteinExistence type="inferred from homology"/>
<sequence length="87" mass="10141">MKINPINTNSVNPYTKQIRNMNAPKTKSTNMDKIEISDAAKELQVVSDYSTERAEKVQRLKQQIQLGQYKVDPHKVAEDMLKFYRLK</sequence>
<accession>A0ABW0R7T5</accession>
<evidence type="ECO:0000256" key="5">
    <source>
        <dbReference type="ARBA" id="ARBA00023015"/>
    </source>
</evidence>
<comment type="similarity">
    <text evidence="1">Belongs to the FlgM family.</text>
</comment>
<protein>
    <recommendedName>
        <fullName evidence="2">Negative regulator of flagellin synthesis</fullName>
    </recommendedName>
</protein>
<dbReference type="Proteomes" id="UP001595978">
    <property type="component" value="Unassembled WGS sequence"/>
</dbReference>
<organism evidence="8 9">
    <name type="scientific">Ureibacillus suwonensis</name>
    <dbReference type="NCBI Taxonomy" id="313007"/>
    <lineage>
        <taxon>Bacteria</taxon>
        <taxon>Bacillati</taxon>
        <taxon>Bacillota</taxon>
        <taxon>Bacilli</taxon>
        <taxon>Bacillales</taxon>
        <taxon>Caryophanaceae</taxon>
        <taxon>Ureibacillus</taxon>
    </lineage>
</organism>
<dbReference type="Gene3D" id="6.10.140.30">
    <property type="entry name" value="Anti-sigma-28 factor FlgM"/>
    <property type="match status" value="1"/>
</dbReference>
<keyword evidence="8" id="KW-0966">Cell projection</keyword>
<dbReference type="NCBIfam" id="TIGR03824">
    <property type="entry name" value="FlgM_jcvi"/>
    <property type="match status" value="1"/>
</dbReference>